<evidence type="ECO:0000313" key="13">
    <source>
        <dbReference type="Proteomes" id="UP000636949"/>
    </source>
</evidence>
<keyword evidence="13" id="KW-1185">Reference proteome</keyword>
<evidence type="ECO:0000256" key="9">
    <source>
        <dbReference type="ARBA" id="ARBA00049102"/>
    </source>
</evidence>
<dbReference type="PRINTS" id="PR00073">
    <property type="entry name" value="COPRGNOXDASE"/>
</dbReference>
<dbReference type="PANTHER" id="PTHR10755">
    <property type="entry name" value="COPROPORPHYRINOGEN III OXIDASE, MITOCHONDRIAL"/>
    <property type="match status" value="1"/>
</dbReference>
<dbReference type="InterPro" id="IPR001260">
    <property type="entry name" value="Coprogen_oxidase_aer"/>
</dbReference>
<dbReference type="HAMAP" id="MF_00333">
    <property type="entry name" value="Coprogen_oxidas"/>
    <property type="match status" value="1"/>
</dbReference>
<dbReference type="GO" id="GO:0046872">
    <property type="term" value="F:metal ion binding"/>
    <property type="evidence" value="ECO:0007669"/>
    <property type="project" value="UniProtKB-KW"/>
</dbReference>
<feature type="binding site" evidence="11">
    <location>
        <position position="95"/>
    </location>
    <ligand>
        <name>substrate</name>
    </ligand>
</feature>
<feature type="binding site" evidence="11">
    <location>
        <position position="99"/>
    </location>
    <ligand>
        <name>a divalent metal cation</name>
        <dbReference type="ChEBI" id="CHEBI:60240"/>
    </ligand>
</feature>
<dbReference type="PIRSF" id="PIRSF000166">
    <property type="entry name" value="Coproporphyri_ox"/>
    <property type="match status" value="1"/>
</dbReference>
<dbReference type="PANTHER" id="PTHR10755:SF0">
    <property type="entry name" value="OXYGEN-DEPENDENT COPROPORPHYRINOGEN-III OXIDASE, MITOCHONDRIAL"/>
    <property type="match status" value="1"/>
</dbReference>
<dbReference type="InterPro" id="IPR036406">
    <property type="entry name" value="Coprogen_oxidase_aer_sf"/>
</dbReference>
<comment type="function">
    <text evidence="10 11">Involved in the heme biosynthesis. Catalyzes the aerobic oxidative decarboxylation of propionate groups of rings A and B of coproporphyrinogen-III to yield the vinyl groups in protoporphyrinogen-IX.</text>
</comment>
<dbReference type="GO" id="GO:0005737">
    <property type="term" value="C:cytoplasm"/>
    <property type="evidence" value="ECO:0007669"/>
    <property type="project" value="UniProtKB-SubCell"/>
</dbReference>
<feature type="binding site" evidence="11">
    <location>
        <position position="148"/>
    </location>
    <ligand>
        <name>a divalent metal cation</name>
        <dbReference type="ChEBI" id="CHEBI:60240"/>
    </ligand>
</feature>
<dbReference type="OrthoDB" id="9777553at2"/>
<reference evidence="12" key="2">
    <citation type="submission" date="2020-09" db="EMBL/GenBank/DDBJ databases">
        <authorList>
            <person name="Sun Q."/>
            <person name="Zhou Y."/>
        </authorList>
    </citation>
    <scope>NUCLEOTIDE SEQUENCE</scope>
    <source>
        <strain evidence="12">CGMCC 1.15758</strain>
    </source>
</reference>
<evidence type="ECO:0000256" key="7">
    <source>
        <dbReference type="ARBA" id="ARBA00023133"/>
    </source>
</evidence>
<feature type="active site" description="Proton donor" evidence="11">
    <location>
        <position position="109"/>
    </location>
</feature>
<organism evidence="12 13">
    <name type="scientific">Cysteiniphilum litorale</name>
    <dbReference type="NCBI Taxonomy" id="2056700"/>
    <lineage>
        <taxon>Bacteria</taxon>
        <taxon>Pseudomonadati</taxon>
        <taxon>Pseudomonadota</taxon>
        <taxon>Gammaproteobacteria</taxon>
        <taxon>Thiotrichales</taxon>
        <taxon>Fastidiosibacteraceae</taxon>
        <taxon>Cysteiniphilum</taxon>
    </lineage>
</organism>
<comment type="cofactor">
    <cofactor evidence="11">
        <name>a divalent metal cation</name>
        <dbReference type="ChEBI" id="CHEBI:60240"/>
    </cofactor>
</comment>
<dbReference type="InterPro" id="IPR018375">
    <property type="entry name" value="Coprogen_oxidase_CS"/>
</dbReference>
<comment type="subunit">
    <text evidence="4 11">Homodimer.</text>
</comment>
<feature type="site" description="Important for dimerization" evidence="11">
    <location>
        <position position="178"/>
    </location>
</feature>
<feature type="binding site" evidence="11">
    <location>
        <begin position="111"/>
        <end position="113"/>
    </location>
    <ligand>
        <name>substrate</name>
    </ligand>
</feature>
<dbReference type="GO" id="GO:0006782">
    <property type="term" value="P:protoporphyrinogen IX biosynthetic process"/>
    <property type="evidence" value="ECO:0007669"/>
    <property type="project" value="UniProtKB-UniRule"/>
</dbReference>
<dbReference type="Gene3D" id="3.40.1500.10">
    <property type="entry name" value="Coproporphyrinogen III oxidase, aerobic"/>
    <property type="match status" value="1"/>
</dbReference>
<accession>A0A8J2Z5A0</accession>
<dbReference type="EC" id="1.3.3.3" evidence="11"/>
<proteinExistence type="inferred from homology"/>
<dbReference type="SUPFAM" id="SSF102886">
    <property type="entry name" value="Coproporphyrinogen III oxidase"/>
    <property type="match status" value="1"/>
</dbReference>
<gene>
    <name evidence="11 12" type="primary">hemF</name>
    <name evidence="12" type="ORF">GCM10010995_17240</name>
</gene>
<dbReference type="Pfam" id="PF01218">
    <property type="entry name" value="Coprogen_oxidas"/>
    <property type="match status" value="1"/>
</dbReference>
<dbReference type="NCBIfam" id="NF003727">
    <property type="entry name" value="PRK05330.1"/>
    <property type="match status" value="1"/>
</dbReference>
<evidence type="ECO:0000256" key="3">
    <source>
        <dbReference type="ARBA" id="ARBA00010644"/>
    </source>
</evidence>
<evidence type="ECO:0000256" key="4">
    <source>
        <dbReference type="ARBA" id="ARBA00011738"/>
    </source>
</evidence>
<comment type="catalytic activity">
    <reaction evidence="9 11">
        <text>coproporphyrinogen III + O2 + 2 H(+) = protoporphyrinogen IX + 2 CO2 + 2 H2O</text>
        <dbReference type="Rhea" id="RHEA:18257"/>
        <dbReference type="ChEBI" id="CHEBI:15377"/>
        <dbReference type="ChEBI" id="CHEBI:15378"/>
        <dbReference type="ChEBI" id="CHEBI:15379"/>
        <dbReference type="ChEBI" id="CHEBI:16526"/>
        <dbReference type="ChEBI" id="CHEBI:57307"/>
        <dbReference type="ChEBI" id="CHEBI:57309"/>
        <dbReference type="EC" id="1.3.3.3"/>
    </reaction>
</comment>
<evidence type="ECO:0000256" key="6">
    <source>
        <dbReference type="ARBA" id="ARBA00023002"/>
    </source>
</evidence>
<evidence type="ECO:0000256" key="8">
    <source>
        <dbReference type="ARBA" id="ARBA00023244"/>
    </source>
</evidence>
<evidence type="ECO:0000256" key="10">
    <source>
        <dbReference type="ARBA" id="ARBA00059657"/>
    </source>
</evidence>
<keyword evidence="6 11" id="KW-0560">Oxidoreductase</keyword>
<comment type="pathway">
    <text evidence="2 11">Porphyrin-containing compound metabolism; protoporphyrin-IX biosynthesis; protoporphyrinogen-IX from coproporphyrinogen-III (O2 route): step 1/1.</text>
</comment>
<feature type="binding site" evidence="11">
    <location>
        <position position="109"/>
    </location>
    <ligand>
        <name>a divalent metal cation</name>
        <dbReference type="ChEBI" id="CHEBI:60240"/>
    </ligand>
</feature>
<comment type="similarity">
    <text evidence="3 11">Belongs to the aerobic coproporphyrinogen-III oxidase family.</text>
</comment>
<name>A0A8J2Z5A0_9GAMM</name>
<feature type="binding site" evidence="11">
    <location>
        <position position="178"/>
    </location>
    <ligand>
        <name>a divalent metal cation</name>
        <dbReference type="ChEBI" id="CHEBI:60240"/>
    </ligand>
</feature>
<comment type="subcellular location">
    <subcellularLocation>
        <location evidence="1 11">Cytoplasm</location>
    </subcellularLocation>
</comment>
<comment type="caution">
    <text evidence="11">Lacks conserved residue(s) required for the propagation of feature annotation.</text>
</comment>
<evidence type="ECO:0000313" key="12">
    <source>
        <dbReference type="EMBL" id="GGG00483.1"/>
    </source>
</evidence>
<dbReference type="FunFam" id="3.40.1500.10:FF:000001">
    <property type="entry name" value="Oxygen-dependent coproporphyrinogen-III oxidase"/>
    <property type="match status" value="1"/>
</dbReference>
<keyword evidence="8 11" id="KW-0627">Porphyrin biosynthesis</keyword>
<keyword evidence="11" id="KW-0479">Metal-binding</keyword>
<dbReference type="PROSITE" id="PS01021">
    <property type="entry name" value="COPROGEN_OXIDASE"/>
    <property type="match status" value="1"/>
</dbReference>
<sequence>MVTTNDITRVKNYLLALQDDICAKLEKIDGKRFQEDNWQYQNGQGGGRTRVLENGNVIEKGGVNFSHIEGNELPKAILAMKPELTGFSFQAMGVSLVIHPQNPYAPTSHMNVRLFIAEKEGQTPFWWFGGGFDLTPFYGFEEDCIHWHTMAYKSCKDFGDNTYAKYKKQCDEYFYLPHRQECRGIGGLFFDYLNDWDFETCFLFTQSVGNHYIKAYAPILDKRKDTVYGEREREFQLYRRGRYVEFNLVIDRGTHFGLQSSGRTESILMSLPPLVKWVYNYHPEAGSQEEKLYIDFLPVRDWLASK</sequence>
<dbReference type="RefSeq" id="WP_117002998.1">
    <property type="nucleotide sequence ID" value="NZ_BMJS01000019.1"/>
</dbReference>
<comment type="caution">
    <text evidence="12">The sequence shown here is derived from an EMBL/GenBank/DDBJ whole genome shotgun (WGS) entry which is preliminary data.</text>
</comment>
<reference evidence="12" key="1">
    <citation type="journal article" date="2014" name="Int. J. Syst. Evol. Microbiol.">
        <title>Complete genome sequence of Corynebacterium casei LMG S-19264T (=DSM 44701T), isolated from a smear-ripened cheese.</title>
        <authorList>
            <consortium name="US DOE Joint Genome Institute (JGI-PGF)"/>
            <person name="Walter F."/>
            <person name="Albersmeier A."/>
            <person name="Kalinowski J."/>
            <person name="Ruckert C."/>
        </authorList>
    </citation>
    <scope>NUCLEOTIDE SEQUENCE</scope>
    <source>
        <strain evidence="12">CGMCC 1.15758</strain>
    </source>
</reference>
<keyword evidence="5 11" id="KW-0963">Cytoplasm</keyword>
<dbReference type="Proteomes" id="UP000636949">
    <property type="component" value="Unassembled WGS sequence"/>
</dbReference>
<evidence type="ECO:0000256" key="2">
    <source>
        <dbReference type="ARBA" id="ARBA00005168"/>
    </source>
</evidence>
<evidence type="ECO:0000256" key="1">
    <source>
        <dbReference type="ARBA" id="ARBA00004496"/>
    </source>
</evidence>
<dbReference type="GO" id="GO:0004109">
    <property type="term" value="F:coproporphyrinogen oxidase activity"/>
    <property type="evidence" value="ECO:0007669"/>
    <property type="project" value="UniProtKB-UniRule"/>
</dbReference>
<protein>
    <recommendedName>
        <fullName evidence="11">Oxygen-dependent coproporphyrinogen-III oxidase</fullName>
        <shortName evidence="11">CPO</shortName>
        <shortName evidence="11">Coprogen oxidase</shortName>
        <shortName evidence="11">Coproporphyrinogenase</shortName>
        <ecNumber evidence="11">1.3.3.3</ecNumber>
    </recommendedName>
</protein>
<dbReference type="UniPathway" id="UPA00251">
    <property type="reaction ID" value="UER00322"/>
</dbReference>
<evidence type="ECO:0000256" key="5">
    <source>
        <dbReference type="ARBA" id="ARBA00022490"/>
    </source>
</evidence>
<evidence type="ECO:0000256" key="11">
    <source>
        <dbReference type="HAMAP-Rule" id="MF_00333"/>
    </source>
</evidence>
<feature type="region of interest" description="Important for dimerization" evidence="11">
    <location>
        <begin position="243"/>
        <end position="278"/>
    </location>
</feature>
<dbReference type="EMBL" id="BMJS01000019">
    <property type="protein sequence ID" value="GGG00483.1"/>
    <property type="molecule type" value="Genomic_DNA"/>
</dbReference>
<dbReference type="AlphaFoldDB" id="A0A8J2Z5A0"/>
<dbReference type="GO" id="GO:0042803">
    <property type="term" value="F:protein homodimerization activity"/>
    <property type="evidence" value="ECO:0007669"/>
    <property type="project" value="UniProtKB-UniRule"/>
</dbReference>
<keyword evidence="7 11" id="KW-0350">Heme biosynthesis</keyword>